<comment type="caution">
    <text evidence="2">The sequence shown here is derived from an EMBL/GenBank/DDBJ whole genome shotgun (WGS) entry which is preliminary data.</text>
</comment>
<sequence>MEAMIPNQVLIAVKGVRLSIASGFTSPSETRPGRETSAITEGLNYPTQPMPNASSVQLRPTIPPPPITTSIISNATNSEFNSTGSMTL</sequence>
<organism evidence="2 3">
    <name type="scientific">Potamilus streckersoni</name>
    <dbReference type="NCBI Taxonomy" id="2493646"/>
    <lineage>
        <taxon>Eukaryota</taxon>
        <taxon>Metazoa</taxon>
        <taxon>Spiralia</taxon>
        <taxon>Lophotrochozoa</taxon>
        <taxon>Mollusca</taxon>
        <taxon>Bivalvia</taxon>
        <taxon>Autobranchia</taxon>
        <taxon>Heteroconchia</taxon>
        <taxon>Palaeoheterodonta</taxon>
        <taxon>Unionida</taxon>
        <taxon>Unionoidea</taxon>
        <taxon>Unionidae</taxon>
        <taxon>Ambleminae</taxon>
        <taxon>Lampsilini</taxon>
        <taxon>Potamilus</taxon>
    </lineage>
</organism>
<reference evidence="2" key="1">
    <citation type="journal article" date="2021" name="Genome Biol. Evol.">
        <title>A High-Quality Reference Genome for a Parasitic Bivalve with Doubly Uniparental Inheritance (Bivalvia: Unionida).</title>
        <authorList>
            <person name="Smith C.H."/>
        </authorList>
    </citation>
    <scope>NUCLEOTIDE SEQUENCE</scope>
    <source>
        <strain evidence="2">CHS0354</strain>
    </source>
</reference>
<reference evidence="2" key="2">
    <citation type="journal article" date="2021" name="Genome Biol. Evol.">
        <title>Developing a high-quality reference genome for a parasitic bivalve with doubly uniparental inheritance (Bivalvia: Unionida).</title>
        <authorList>
            <person name="Smith C.H."/>
        </authorList>
    </citation>
    <scope>NUCLEOTIDE SEQUENCE</scope>
    <source>
        <strain evidence="2">CHS0354</strain>
        <tissue evidence="2">Mantle</tissue>
    </source>
</reference>
<evidence type="ECO:0000313" key="2">
    <source>
        <dbReference type="EMBL" id="KAK3595904.1"/>
    </source>
</evidence>
<protein>
    <submittedName>
        <fullName evidence="2">Uncharacterized protein</fullName>
    </submittedName>
</protein>
<feature type="region of interest" description="Disordered" evidence="1">
    <location>
        <begin position="41"/>
        <end position="88"/>
    </location>
</feature>
<name>A0AAE0VZU4_9BIVA</name>
<proteinExistence type="predicted"/>
<feature type="compositionally biased region" description="Polar residues" evidence="1">
    <location>
        <begin position="74"/>
        <end position="88"/>
    </location>
</feature>
<keyword evidence="3" id="KW-1185">Reference proteome</keyword>
<evidence type="ECO:0000256" key="1">
    <source>
        <dbReference type="SAM" id="MobiDB-lite"/>
    </source>
</evidence>
<reference evidence="2" key="3">
    <citation type="submission" date="2023-05" db="EMBL/GenBank/DDBJ databases">
        <authorList>
            <person name="Smith C.H."/>
        </authorList>
    </citation>
    <scope>NUCLEOTIDE SEQUENCE</scope>
    <source>
        <strain evidence="2">CHS0354</strain>
        <tissue evidence="2">Mantle</tissue>
    </source>
</reference>
<dbReference type="Proteomes" id="UP001195483">
    <property type="component" value="Unassembled WGS sequence"/>
</dbReference>
<feature type="compositionally biased region" description="Polar residues" evidence="1">
    <location>
        <begin position="45"/>
        <end position="58"/>
    </location>
</feature>
<accession>A0AAE0VZU4</accession>
<dbReference type="AlphaFoldDB" id="A0AAE0VZU4"/>
<evidence type="ECO:0000313" key="3">
    <source>
        <dbReference type="Proteomes" id="UP001195483"/>
    </source>
</evidence>
<gene>
    <name evidence="2" type="ORF">CHS0354_014742</name>
</gene>
<dbReference type="EMBL" id="JAEAOA010000900">
    <property type="protein sequence ID" value="KAK3595904.1"/>
    <property type="molecule type" value="Genomic_DNA"/>
</dbReference>